<proteinExistence type="predicted"/>
<organism evidence="2">
    <name type="scientific">Rhizophora mucronata</name>
    <name type="common">Asiatic mangrove</name>
    <dbReference type="NCBI Taxonomy" id="61149"/>
    <lineage>
        <taxon>Eukaryota</taxon>
        <taxon>Viridiplantae</taxon>
        <taxon>Streptophyta</taxon>
        <taxon>Embryophyta</taxon>
        <taxon>Tracheophyta</taxon>
        <taxon>Spermatophyta</taxon>
        <taxon>Magnoliopsida</taxon>
        <taxon>eudicotyledons</taxon>
        <taxon>Gunneridae</taxon>
        <taxon>Pentapetalae</taxon>
        <taxon>rosids</taxon>
        <taxon>fabids</taxon>
        <taxon>Malpighiales</taxon>
        <taxon>Rhizophoraceae</taxon>
        <taxon>Rhizophora</taxon>
    </lineage>
</organism>
<sequence length="21" mass="2572">MHKPERPFPTEKLGRRPRQPN</sequence>
<reference evidence="2" key="1">
    <citation type="submission" date="2018-02" db="EMBL/GenBank/DDBJ databases">
        <title>Rhizophora mucronata_Transcriptome.</title>
        <authorList>
            <person name="Meera S.P."/>
            <person name="Sreeshan A."/>
            <person name="Augustine A."/>
        </authorList>
    </citation>
    <scope>NUCLEOTIDE SEQUENCE</scope>
    <source>
        <tissue evidence="2">Leaf</tissue>
    </source>
</reference>
<dbReference type="GO" id="GO:0016740">
    <property type="term" value="F:transferase activity"/>
    <property type="evidence" value="ECO:0007669"/>
    <property type="project" value="UniProtKB-KW"/>
</dbReference>
<feature type="compositionally biased region" description="Basic and acidic residues" evidence="1">
    <location>
        <begin position="1"/>
        <end position="14"/>
    </location>
</feature>
<evidence type="ECO:0000313" key="2">
    <source>
        <dbReference type="EMBL" id="MBX04644.1"/>
    </source>
</evidence>
<dbReference type="EMBL" id="GGEC01024160">
    <property type="protein sequence ID" value="MBX04644.1"/>
    <property type="molecule type" value="Transcribed_RNA"/>
</dbReference>
<name>A0A2P2KG02_RHIMU</name>
<dbReference type="AlphaFoldDB" id="A0A2P2KG02"/>
<feature type="region of interest" description="Disordered" evidence="1">
    <location>
        <begin position="1"/>
        <end position="21"/>
    </location>
</feature>
<evidence type="ECO:0000256" key="1">
    <source>
        <dbReference type="SAM" id="MobiDB-lite"/>
    </source>
</evidence>
<keyword evidence="2" id="KW-0808">Transferase</keyword>
<accession>A0A2P2KG02</accession>
<protein>
    <submittedName>
        <fullName evidence="2">Serine acetyltransferase 2</fullName>
    </submittedName>
</protein>